<reference evidence="1 2" key="1">
    <citation type="journal article" date="2019" name="Int. J. Syst. Evol. Microbiol.">
        <title>The Global Catalogue of Microorganisms (GCM) 10K type strain sequencing project: providing services to taxonomists for standard genome sequencing and annotation.</title>
        <authorList>
            <consortium name="The Broad Institute Genomics Platform"/>
            <consortium name="The Broad Institute Genome Sequencing Center for Infectious Disease"/>
            <person name="Wu L."/>
            <person name="Ma J."/>
        </authorList>
    </citation>
    <scope>NUCLEOTIDE SEQUENCE [LARGE SCALE GENOMIC DNA]</scope>
    <source>
        <strain evidence="1 2">JCM 6833</strain>
    </source>
</reference>
<gene>
    <name evidence="1" type="ORF">GCM10010411_50220</name>
</gene>
<comment type="caution">
    <text evidence="1">The sequence shown here is derived from an EMBL/GenBank/DDBJ whole genome shotgun (WGS) entry which is preliminary data.</text>
</comment>
<keyword evidence="2" id="KW-1185">Reference proteome</keyword>
<sequence>MGRSSDLFMDRMSGAGRGESPCLNCESEPARGGHPFCSPGCRGEYEGWDFVYRIYDLAGFDGYAGTWADVKAHVRDRLKNSQVRGRWELIRDKAEFVSADTGRSVFVVTRSDVETDRETF</sequence>
<dbReference type="EMBL" id="BAAATD010000006">
    <property type="protein sequence ID" value="GAA2609820.1"/>
    <property type="molecule type" value="Genomic_DNA"/>
</dbReference>
<evidence type="ECO:0000313" key="1">
    <source>
        <dbReference type="EMBL" id="GAA2609820.1"/>
    </source>
</evidence>
<accession>A0ABN3PZL3</accession>
<evidence type="ECO:0000313" key="2">
    <source>
        <dbReference type="Proteomes" id="UP001501509"/>
    </source>
</evidence>
<dbReference type="Proteomes" id="UP001501509">
    <property type="component" value="Unassembled WGS sequence"/>
</dbReference>
<protein>
    <submittedName>
        <fullName evidence="1">Uncharacterized protein</fullName>
    </submittedName>
</protein>
<proteinExistence type="predicted"/>
<dbReference type="RefSeq" id="WP_344544620.1">
    <property type="nucleotide sequence ID" value="NZ_BAAATD010000006.1"/>
</dbReference>
<organism evidence="1 2">
    <name type="scientific">Actinomadura fulvescens</name>
    <dbReference type="NCBI Taxonomy" id="46160"/>
    <lineage>
        <taxon>Bacteria</taxon>
        <taxon>Bacillati</taxon>
        <taxon>Actinomycetota</taxon>
        <taxon>Actinomycetes</taxon>
        <taxon>Streptosporangiales</taxon>
        <taxon>Thermomonosporaceae</taxon>
        <taxon>Actinomadura</taxon>
    </lineage>
</organism>
<name>A0ABN3PZL3_9ACTN</name>